<protein>
    <submittedName>
        <fullName evidence="1">Uncharacterized protein</fullName>
    </submittedName>
</protein>
<dbReference type="EMBL" id="CM042014">
    <property type="protein sequence ID" value="KAI3723662.1"/>
    <property type="molecule type" value="Genomic_DNA"/>
</dbReference>
<organism evidence="1 2">
    <name type="scientific">Cichorium intybus</name>
    <name type="common">Chicory</name>
    <dbReference type="NCBI Taxonomy" id="13427"/>
    <lineage>
        <taxon>Eukaryota</taxon>
        <taxon>Viridiplantae</taxon>
        <taxon>Streptophyta</taxon>
        <taxon>Embryophyta</taxon>
        <taxon>Tracheophyta</taxon>
        <taxon>Spermatophyta</taxon>
        <taxon>Magnoliopsida</taxon>
        <taxon>eudicotyledons</taxon>
        <taxon>Gunneridae</taxon>
        <taxon>Pentapetalae</taxon>
        <taxon>asterids</taxon>
        <taxon>campanulids</taxon>
        <taxon>Asterales</taxon>
        <taxon>Asteraceae</taxon>
        <taxon>Cichorioideae</taxon>
        <taxon>Cichorieae</taxon>
        <taxon>Cichoriinae</taxon>
        <taxon>Cichorium</taxon>
    </lineage>
</organism>
<name>A0ACB9BNP3_CICIN</name>
<evidence type="ECO:0000313" key="2">
    <source>
        <dbReference type="Proteomes" id="UP001055811"/>
    </source>
</evidence>
<gene>
    <name evidence="1" type="ORF">L2E82_35417</name>
</gene>
<accession>A0ACB9BNP3</accession>
<dbReference type="Proteomes" id="UP001055811">
    <property type="component" value="Linkage Group LG06"/>
</dbReference>
<proteinExistence type="predicted"/>
<keyword evidence="2" id="KW-1185">Reference proteome</keyword>
<reference evidence="1 2" key="2">
    <citation type="journal article" date="2022" name="Mol. Ecol. Resour.">
        <title>The genomes of chicory, endive, great burdock and yacon provide insights into Asteraceae paleo-polyploidization history and plant inulin production.</title>
        <authorList>
            <person name="Fan W."/>
            <person name="Wang S."/>
            <person name="Wang H."/>
            <person name="Wang A."/>
            <person name="Jiang F."/>
            <person name="Liu H."/>
            <person name="Zhao H."/>
            <person name="Xu D."/>
            <person name="Zhang Y."/>
        </authorList>
    </citation>
    <scope>NUCLEOTIDE SEQUENCE [LARGE SCALE GENOMIC DNA]</scope>
    <source>
        <strain evidence="2">cv. Punajuju</strain>
        <tissue evidence="1">Leaves</tissue>
    </source>
</reference>
<sequence length="153" mass="17325">MLSGSDLEGEAFCFCFEDCSFQLPRVIISAGADYCLADYCLDNGYQSWLGQSTKNILQYIVAFIATMMCVYCGTPKSVELIEEQTGVAMGEKLYLERHSSWVTDLDIHVYSSWVTDLYKDTFYVSVHWWCAVGRAHGVLVFETHYDCVDRACG</sequence>
<comment type="caution">
    <text evidence="1">The sequence shown here is derived from an EMBL/GenBank/DDBJ whole genome shotgun (WGS) entry which is preliminary data.</text>
</comment>
<reference evidence="2" key="1">
    <citation type="journal article" date="2022" name="Mol. Ecol. Resour.">
        <title>The genomes of chicory, endive, great burdock and yacon provide insights into Asteraceae palaeo-polyploidization history and plant inulin production.</title>
        <authorList>
            <person name="Fan W."/>
            <person name="Wang S."/>
            <person name="Wang H."/>
            <person name="Wang A."/>
            <person name="Jiang F."/>
            <person name="Liu H."/>
            <person name="Zhao H."/>
            <person name="Xu D."/>
            <person name="Zhang Y."/>
        </authorList>
    </citation>
    <scope>NUCLEOTIDE SEQUENCE [LARGE SCALE GENOMIC DNA]</scope>
    <source>
        <strain evidence="2">cv. Punajuju</strain>
    </source>
</reference>
<evidence type="ECO:0000313" key="1">
    <source>
        <dbReference type="EMBL" id="KAI3723662.1"/>
    </source>
</evidence>